<name>A0A1H4JAW8_9BACT</name>
<dbReference type="OrthoDB" id="9802248at2"/>
<dbReference type="Proteomes" id="UP000182409">
    <property type="component" value="Unassembled WGS sequence"/>
</dbReference>
<sequence>MSRIVRIPILPLKISNAHLLIGNGGCVLIDAGLPGSAPKVERALLKNGLSFRDITAIVVTHAHVDHAGCAAELREKTRAPIIAHEADLPYYKREKQMQFCPTGWAGRLFFKTPIPHESYAAFEPDVLLHDEETFDLSPYGVTGTVTHTPGHTKGSISVELGNREAMVGDLLASGIFIGGLLRTGHAIRPPFEDDPAAVRKELLRLVGLGFERFHVGHGGPVEAHEVRRHAERLI</sequence>
<dbReference type="AlphaFoldDB" id="A0A1H4JAW8"/>
<dbReference type="Gene3D" id="3.60.15.10">
    <property type="entry name" value="Ribonuclease Z/Hydroxyacylglutathione hydrolase-like"/>
    <property type="match status" value="1"/>
</dbReference>
<organism evidence="2 3">
    <name type="scientific">Terriglobus roseus</name>
    <dbReference type="NCBI Taxonomy" id="392734"/>
    <lineage>
        <taxon>Bacteria</taxon>
        <taxon>Pseudomonadati</taxon>
        <taxon>Acidobacteriota</taxon>
        <taxon>Terriglobia</taxon>
        <taxon>Terriglobales</taxon>
        <taxon>Acidobacteriaceae</taxon>
        <taxon>Terriglobus</taxon>
    </lineage>
</organism>
<dbReference type="PANTHER" id="PTHR42951:SF17">
    <property type="entry name" value="METALLO-BETA-LACTAMASE DOMAIN-CONTAINING PROTEIN"/>
    <property type="match status" value="1"/>
</dbReference>
<evidence type="ECO:0000313" key="2">
    <source>
        <dbReference type="EMBL" id="SEB43126.1"/>
    </source>
</evidence>
<dbReference type="SUPFAM" id="SSF56281">
    <property type="entry name" value="Metallo-hydrolase/oxidoreductase"/>
    <property type="match status" value="1"/>
</dbReference>
<evidence type="ECO:0000259" key="1">
    <source>
        <dbReference type="SMART" id="SM00849"/>
    </source>
</evidence>
<proteinExistence type="predicted"/>
<dbReference type="RefSeq" id="WP_074652173.1">
    <property type="nucleotide sequence ID" value="NZ_FNSD01000001.1"/>
</dbReference>
<dbReference type="PANTHER" id="PTHR42951">
    <property type="entry name" value="METALLO-BETA-LACTAMASE DOMAIN-CONTAINING"/>
    <property type="match status" value="1"/>
</dbReference>
<dbReference type="InterPro" id="IPR001279">
    <property type="entry name" value="Metallo-B-lactamas"/>
</dbReference>
<feature type="domain" description="Metallo-beta-lactamase" evidence="1">
    <location>
        <begin position="14"/>
        <end position="217"/>
    </location>
</feature>
<dbReference type="Pfam" id="PF00753">
    <property type="entry name" value="Lactamase_B"/>
    <property type="match status" value="1"/>
</dbReference>
<dbReference type="SMART" id="SM00849">
    <property type="entry name" value="Lactamase_B"/>
    <property type="match status" value="1"/>
</dbReference>
<protein>
    <submittedName>
        <fullName evidence="2">Glyoxylase, beta-lactamase superfamily II</fullName>
    </submittedName>
</protein>
<dbReference type="InterPro" id="IPR050855">
    <property type="entry name" value="NDM-1-like"/>
</dbReference>
<dbReference type="CDD" id="cd07721">
    <property type="entry name" value="yflN-like_MBL-fold"/>
    <property type="match status" value="1"/>
</dbReference>
<dbReference type="EMBL" id="FNSD01000001">
    <property type="protein sequence ID" value="SEB43126.1"/>
    <property type="molecule type" value="Genomic_DNA"/>
</dbReference>
<dbReference type="InterPro" id="IPR036866">
    <property type="entry name" value="RibonucZ/Hydroxyglut_hydro"/>
</dbReference>
<accession>A0A1H4JAW8</accession>
<gene>
    <name evidence="2" type="ORF">SAMN05443244_0474</name>
</gene>
<reference evidence="2 3" key="1">
    <citation type="submission" date="2016-10" db="EMBL/GenBank/DDBJ databases">
        <authorList>
            <person name="de Groot N.N."/>
        </authorList>
    </citation>
    <scope>NUCLEOTIDE SEQUENCE [LARGE SCALE GENOMIC DNA]</scope>
    <source>
        <strain evidence="2 3">AB35.6</strain>
    </source>
</reference>
<evidence type="ECO:0000313" key="3">
    <source>
        <dbReference type="Proteomes" id="UP000182409"/>
    </source>
</evidence>